<gene>
    <name evidence="2" type="ORF">JMN32_18730</name>
</gene>
<evidence type="ECO:0000256" key="1">
    <source>
        <dbReference type="SAM" id="SignalP"/>
    </source>
</evidence>
<accession>A0A937G1B4</accession>
<dbReference type="EMBL" id="JAEUGD010000061">
    <property type="protein sequence ID" value="MBL6448356.1"/>
    <property type="molecule type" value="Genomic_DNA"/>
</dbReference>
<name>A0A937G1B4_9BACT</name>
<reference evidence="2" key="1">
    <citation type="submission" date="2021-01" db="EMBL/GenBank/DDBJ databases">
        <title>Fulvivirga kasyanovii gen. nov., sp nov., a novel member of the phylum Bacteroidetes isolated from seawater in a mussel farm.</title>
        <authorList>
            <person name="Zhao L.-H."/>
            <person name="Wang Z.-J."/>
        </authorList>
    </citation>
    <scope>NUCLEOTIDE SEQUENCE</scope>
    <source>
        <strain evidence="2">29W222</strain>
    </source>
</reference>
<keyword evidence="3" id="KW-1185">Reference proteome</keyword>
<dbReference type="RefSeq" id="WP_202857894.1">
    <property type="nucleotide sequence ID" value="NZ_JAEUGD010000061.1"/>
</dbReference>
<sequence length="348" mass="38523">MGRSLILFCLLMLAAPVVVTAQDPQFSQFYAAPLYLNPAFAGAMQQPRVGLNYRNQWPAIEANFVTLSAYFDTYIENKNSGVGFLLMRDTEGQAGLKSTSIGLQYAYQLYITDWLTFRPGLQAAFFNRNVNFSDLTFGDQFDPNTGEILNPTGETFGNLSKNFLDLSAGGVIYTKNAWLGVAAHHLNKPNQAFEESADPKELPTKLSLHGGVKLMFSSGTMGSGLYARPQERSLTPTFQYKTQGEFDQLDLGLYLTLEPLIFGTWYRGLPFKKLEGFNNNESVVLLVGFTKKGGNGEVFNIGYSYDYTISKLGSGSGGAHELSVSYSWSSRDPRKPPKNVMQIPCPDF</sequence>
<protein>
    <submittedName>
        <fullName evidence="2">Type IX secretion system membrane protein PorP/SprF</fullName>
    </submittedName>
</protein>
<dbReference type="InterPro" id="IPR019861">
    <property type="entry name" value="PorP/SprF_Bacteroidetes"/>
</dbReference>
<organism evidence="2 3">
    <name type="scientific">Fulvivirga marina</name>
    <dbReference type="NCBI Taxonomy" id="2494733"/>
    <lineage>
        <taxon>Bacteria</taxon>
        <taxon>Pseudomonadati</taxon>
        <taxon>Bacteroidota</taxon>
        <taxon>Cytophagia</taxon>
        <taxon>Cytophagales</taxon>
        <taxon>Fulvivirgaceae</taxon>
        <taxon>Fulvivirga</taxon>
    </lineage>
</organism>
<feature type="signal peptide" evidence="1">
    <location>
        <begin position="1"/>
        <end position="21"/>
    </location>
</feature>
<keyword evidence="1" id="KW-0732">Signal</keyword>
<dbReference type="Proteomes" id="UP000614216">
    <property type="component" value="Unassembled WGS sequence"/>
</dbReference>
<dbReference type="AlphaFoldDB" id="A0A937G1B4"/>
<evidence type="ECO:0000313" key="3">
    <source>
        <dbReference type="Proteomes" id="UP000614216"/>
    </source>
</evidence>
<evidence type="ECO:0000313" key="2">
    <source>
        <dbReference type="EMBL" id="MBL6448356.1"/>
    </source>
</evidence>
<comment type="caution">
    <text evidence="2">The sequence shown here is derived from an EMBL/GenBank/DDBJ whole genome shotgun (WGS) entry which is preliminary data.</text>
</comment>
<feature type="chain" id="PRO_5037060019" evidence="1">
    <location>
        <begin position="22"/>
        <end position="348"/>
    </location>
</feature>
<proteinExistence type="predicted"/>
<dbReference type="NCBIfam" id="TIGR03519">
    <property type="entry name" value="T9SS_PorP_fam"/>
    <property type="match status" value="1"/>
</dbReference>
<dbReference type="Pfam" id="PF11751">
    <property type="entry name" value="PorP_SprF"/>
    <property type="match status" value="1"/>
</dbReference>